<protein>
    <submittedName>
        <fullName evidence="1">Uncharacterized protein</fullName>
    </submittedName>
</protein>
<keyword evidence="2" id="KW-1185">Reference proteome</keyword>
<organism evidence="1 2">
    <name type="scientific">Batillaria attramentaria</name>
    <dbReference type="NCBI Taxonomy" id="370345"/>
    <lineage>
        <taxon>Eukaryota</taxon>
        <taxon>Metazoa</taxon>
        <taxon>Spiralia</taxon>
        <taxon>Lophotrochozoa</taxon>
        <taxon>Mollusca</taxon>
        <taxon>Gastropoda</taxon>
        <taxon>Caenogastropoda</taxon>
        <taxon>Sorbeoconcha</taxon>
        <taxon>Cerithioidea</taxon>
        <taxon>Batillariidae</taxon>
        <taxon>Batillaria</taxon>
    </lineage>
</organism>
<dbReference type="Proteomes" id="UP001519460">
    <property type="component" value="Unassembled WGS sequence"/>
</dbReference>
<dbReference type="EMBL" id="JACVVK020000036">
    <property type="protein sequence ID" value="KAK7500557.1"/>
    <property type="molecule type" value="Genomic_DNA"/>
</dbReference>
<evidence type="ECO:0000313" key="2">
    <source>
        <dbReference type="Proteomes" id="UP001519460"/>
    </source>
</evidence>
<name>A0ABD0LMG5_9CAEN</name>
<dbReference type="AlphaFoldDB" id="A0ABD0LMG5"/>
<proteinExistence type="predicted"/>
<gene>
    <name evidence="1" type="ORF">BaRGS_00008132</name>
</gene>
<reference evidence="1 2" key="1">
    <citation type="journal article" date="2023" name="Sci. Data">
        <title>Genome assembly of the Korean intertidal mud-creeper Batillaria attramentaria.</title>
        <authorList>
            <person name="Patra A.K."/>
            <person name="Ho P.T."/>
            <person name="Jun S."/>
            <person name="Lee S.J."/>
            <person name="Kim Y."/>
            <person name="Won Y.J."/>
        </authorList>
    </citation>
    <scope>NUCLEOTIDE SEQUENCE [LARGE SCALE GENOMIC DNA]</scope>
    <source>
        <strain evidence="1">Wonlab-2016</strain>
    </source>
</reference>
<evidence type="ECO:0000313" key="1">
    <source>
        <dbReference type="EMBL" id="KAK7500557.1"/>
    </source>
</evidence>
<sequence length="102" mass="11737">MLGMLTWNPLRQHYCQHCKHTPVTWHDAADVNASPGRVSSNTTVTTKGPKPTGRTVLECWHPDCDYELQNRVKERPTNSYQFTDSSTEILSVRNRFCTRDNT</sequence>
<accession>A0ABD0LMG5</accession>
<comment type="caution">
    <text evidence="1">The sequence shown here is derived from an EMBL/GenBank/DDBJ whole genome shotgun (WGS) entry which is preliminary data.</text>
</comment>